<feature type="region of interest" description="Disordered" evidence="1">
    <location>
        <begin position="1"/>
        <end position="21"/>
    </location>
</feature>
<dbReference type="EMBL" id="JAOPGA020000821">
    <property type="protein sequence ID" value="KAL0482133.1"/>
    <property type="molecule type" value="Genomic_DNA"/>
</dbReference>
<accession>A0AAW2YXG4</accession>
<gene>
    <name evidence="2" type="ORF">AKO1_013341</name>
</gene>
<comment type="caution">
    <text evidence="2">The sequence shown here is derived from an EMBL/GenBank/DDBJ whole genome shotgun (WGS) entry which is preliminary data.</text>
</comment>
<protein>
    <submittedName>
        <fullName evidence="2">Uncharacterized protein</fullName>
    </submittedName>
</protein>
<reference evidence="2 3" key="1">
    <citation type="submission" date="2024-03" db="EMBL/GenBank/DDBJ databases">
        <title>The Acrasis kona genome and developmental transcriptomes reveal deep origins of eukaryotic multicellular pathways.</title>
        <authorList>
            <person name="Sheikh S."/>
            <person name="Fu C.-J."/>
            <person name="Brown M.W."/>
            <person name="Baldauf S.L."/>
        </authorList>
    </citation>
    <scope>NUCLEOTIDE SEQUENCE [LARGE SCALE GENOMIC DNA]</scope>
    <source>
        <strain evidence="2 3">ATCC MYA-3509</strain>
    </source>
</reference>
<keyword evidence="3" id="KW-1185">Reference proteome</keyword>
<dbReference type="AlphaFoldDB" id="A0AAW2YXG4"/>
<evidence type="ECO:0000313" key="2">
    <source>
        <dbReference type="EMBL" id="KAL0482133.1"/>
    </source>
</evidence>
<organism evidence="2 3">
    <name type="scientific">Acrasis kona</name>
    <dbReference type="NCBI Taxonomy" id="1008807"/>
    <lineage>
        <taxon>Eukaryota</taxon>
        <taxon>Discoba</taxon>
        <taxon>Heterolobosea</taxon>
        <taxon>Tetramitia</taxon>
        <taxon>Eutetramitia</taxon>
        <taxon>Acrasidae</taxon>
        <taxon>Acrasis</taxon>
    </lineage>
</organism>
<evidence type="ECO:0000313" key="3">
    <source>
        <dbReference type="Proteomes" id="UP001431209"/>
    </source>
</evidence>
<sequence>MNVGGAKSAGGQEQQTQEQKRACDELKKLNRAGLREWLKQRQLSENAIKALYEEE</sequence>
<proteinExistence type="predicted"/>
<feature type="non-terminal residue" evidence="2">
    <location>
        <position position="55"/>
    </location>
</feature>
<name>A0AAW2YXG4_9EUKA</name>
<dbReference type="Proteomes" id="UP001431209">
    <property type="component" value="Unassembled WGS sequence"/>
</dbReference>
<evidence type="ECO:0000256" key="1">
    <source>
        <dbReference type="SAM" id="MobiDB-lite"/>
    </source>
</evidence>